<feature type="signal peptide" evidence="1">
    <location>
        <begin position="1"/>
        <end position="26"/>
    </location>
</feature>
<keyword evidence="3" id="KW-1185">Reference proteome</keyword>
<proteinExistence type="predicted"/>
<evidence type="ECO:0000313" key="3">
    <source>
        <dbReference type="Proteomes" id="UP000317593"/>
    </source>
</evidence>
<reference evidence="2 3" key="1">
    <citation type="submission" date="2017-05" db="EMBL/GenBank/DDBJ databases">
        <authorList>
            <person name="Varghese N."/>
            <person name="Submissions S."/>
        </authorList>
    </citation>
    <scope>NUCLEOTIDE SEQUENCE [LARGE SCALE GENOMIC DNA]</scope>
    <source>
        <strain evidence="2 3">DSM 21194</strain>
    </source>
</reference>
<evidence type="ECO:0000313" key="2">
    <source>
        <dbReference type="EMBL" id="SMO49161.1"/>
    </source>
</evidence>
<keyword evidence="1" id="KW-0732">Signal</keyword>
<evidence type="ECO:0000256" key="1">
    <source>
        <dbReference type="SAM" id="SignalP"/>
    </source>
</evidence>
<protein>
    <recommendedName>
        <fullName evidence="4">Beta-lactamase-inhibitor-like, PepSY-like</fullName>
    </recommendedName>
</protein>
<accession>A0A521BQY2</accession>
<evidence type="ECO:0008006" key="4">
    <source>
        <dbReference type="Google" id="ProtNLM"/>
    </source>
</evidence>
<dbReference type="SUPFAM" id="SSF160574">
    <property type="entry name" value="BT0923-like"/>
    <property type="match status" value="1"/>
</dbReference>
<gene>
    <name evidence="2" type="ORF">SAMN06265218_103292</name>
</gene>
<dbReference type="RefSeq" id="WP_142713500.1">
    <property type="nucleotide sequence ID" value="NZ_FXTH01000003.1"/>
</dbReference>
<organism evidence="2 3">
    <name type="scientific">Fodinibius sediminis</name>
    <dbReference type="NCBI Taxonomy" id="1214077"/>
    <lineage>
        <taxon>Bacteria</taxon>
        <taxon>Pseudomonadati</taxon>
        <taxon>Balneolota</taxon>
        <taxon>Balneolia</taxon>
        <taxon>Balneolales</taxon>
        <taxon>Balneolaceae</taxon>
        <taxon>Fodinibius</taxon>
    </lineage>
</organism>
<dbReference type="OrthoDB" id="668160at2"/>
<sequence length="176" mass="20428">MKTLIKPVFTFAALLLFLAVSVPLKAQKKELNQNQIPQAIVRAIHTDFPSWDMNQTKWYTSGQETRNWTPLQGADHYVVEGTGRNYKVRAVYSKHGKLRYSKTTITDAPLPRAIMDKLDSEEEYKGWKVTGDQEVIRDFREDRKTYKVYLQRNGEKKSVYFDPMGNKVRRARLLGG</sequence>
<dbReference type="Proteomes" id="UP000317593">
    <property type="component" value="Unassembled WGS sequence"/>
</dbReference>
<dbReference type="AlphaFoldDB" id="A0A521BQY2"/>
<dbReference type="Gene3D" id="3.10.450.360">
    <property type="match status" value="1"/>
</dbReference>
<dbReference type="EMBL" id="FXTH01000003">
    <property type="protein sequence ID" value="SMO49161.1"/>
    <property type="molecule type" value="Genomic_DNA"/>
</dbReference>
<name>A0A521BQY2_9BACT</name>
<feature type="chain" id="PRO_5021766719" description="Beta-lactamase-inhibitor-like, PepSY-like" evidence="1">
    <location>
        <begin position="27"/>
        <end position="176"/>
    </location>
</feature>